<evidence type="ECO:0000256" key="2">
    <source>
        <dbReference type="ARBA" id="ARBA00022448"/>
    </source>
</evidence>
<keyword evidence="2" id="KW-0813">Transport</keyword>
<dbReference type="SUPFAM" id="SSF103473">
    <property type="entry name" value="MFS general substrate transporter"/>
    <property type="match status" value="1"/>
</dbReference>
<organism evidence="9 10">
    <name type="scientific">Diploscapter pachys</name>
    <dbReference type="NCBI Taxonomy" id="2018661"/>
    <lineage>
        <taxon>Eukaryota</taxon>
        <taxon>Metazoa</taxon>
        <taxon>Ecdysozoa</taxon>
        <taxon>Nematoda</taxon>
        <taxon>Chromadorea</taxon>
        <taxon>Rhabditida</taxon>
        <taxon>Rhabditina</taxon>
        <taxon>Rhabditomorpha</taxon>
        <taxon>Rhabditoidea</taxon>
        <taxon>Rhabditidae</taxon>
        <taxon>Diploscapter</taxon>
    </lineage>
</organism>
<dbReference type="InterPro" id="IPR050930">
    <property type="entry name" value="MFS_Vesicular_Transporter"/>
</dbReference>
<dbReference type="AlphaFoldDB" id="A0A2A2JM73"/>
<dbReference type="CDD" id="cd17384">
    <property type="entry name" value="MFS_SLC18A1_2_VAT1_2"/>
    <property type="match status" value="1"/>
</dbReference>
<evidence type="ECO:0000256" key="3">
    <source>
        <dbReference type="ARBA" id="ARBA00022692"/>
    </source>
</evidence>
<reference evidence="9 10" key="1">
    <citation type="journal article" date="2017" name="Curr. Biol.">
        <title>Genome architecture and evolution of a unichromosomal asexual nematode.</title>
        <authorList>
            <person name="Fradin H."/>
            <person name="Zegar C."/>
            <person name="Gutwein M."/>
            <person name="Lucas J."/>
            <person name="Kovtun M."/>
            <person name="Corcoran D."/>
            <person name="Baugh L.R."/>
            <person name="Kiontke K."/>
            <person name="Gunsalus K."/>
            <person name="Fitch D.H."/>
            <person name="Piano F."/>
        </authorList>
    </citation>
    <scope>NUCLEOTIDE SEQUENCE [LARGE SCALE GENOMIC DNA]</scope>
    <source>
        <strain evidence="9">PF1309</strain>
    </source>
</reference>
<name>A0A2A2JM73_9BILA</name>
<evidence type="ECO:0000256" key="7">
    <source>
        <dbReference type="SAM" id="Phobius"/>
    </source>
</evidence>
<evidence type="ECO:0000313" key="9">
    <source>
        <dbReference type="EMBL" id="PAV62747.1"/>
    </source>
</evidence>
<dbReference type="GO" id="GO:0015842">
    <property type="term" value="P:aminergic neurotransmitter loading into synaptic vesicle"/>
    <property type="evidence" value="ECO:0007669"/>
    <property type="project" value="TreeGrafter"/>
</dbReference>
<keyword evidence="3 7" id="KW-0812">Transmembrane</keyword>
<gene>
    <name evidence="9" type="ORF">WR25_22973</name>
</gene>
<feature type="transmembrane region" description="Helical" evidence="7">
    <location>
        <begin position="493"/>
        <end position="512"/>
    </location>
</feature>
<dbReference type="PROSITE" id="PS50850">
    <property type="entry name" value="MFS"/>
    <property type="match status" value="1"/>
</dbReference>
<feature type="transmembrane region" description="Helical" evidence="7">
    <location>
        <begin position="373"/>
        <end position="393"/>
    </location>
</feature>
<dbReference type="GO" id="GO:0030672">
    <property type="term" value="C:synaptic vesicle membrane"/>
    <property type="evidence" value="ECO:0007669"/>
    <property type="project" value="TreeGrafter"/>
</dbReference>
<feature type="region of interest" description="Disordered" evidence="6">
    <location>
        <begin position="102"/>
        <end position="160"/>
    </location>
</feature>
<feature type="transmembrane region" description="Helical" evidence="7">
    <location>
        <begin position="23"/>
        <end position="46"/>
    </location>
</feature>
<evidence type="ECO:0000256" key="4">
    <source>
        <dbReference type="ARBA" id="ARBA00022989"/>
    </source>
</evidence>
<keyword evidence="10" id="KW-1185">Reference proteome</keyword>
<feature type="compositionally biased region" description="Basic and acidic residues" evidence="6">
    <location>
        <begin position="120"/>
        <end position="148"/>
    </location>
</feature>
<feature type="transmembrane region" description="Helical" evidence="7">
    <location>
        <begin position="334"/>
        <end position="353"/>
    </location>
</feature>
<dbReference type="PANTHER" id="PTHR23506:SF23">
    <property type="entry name" value="GH10249P"/>
    <property type="match status" value="1"/>
</dbReference>
<feature type="transmembrane region" description="Helical" evidence="7">
    <location>
        <begin position="432"/>
        <end position="452"/>
    </location>
</feature>
<dbReference type="Pfam" id="PF07690">
    <property type="entry name" value="MFS_1"/>
    <property type="match status" value="1"/>
</dbReference>
<dbReference type="STRING" id="2018661.A0A2A2JM73"/>
<feature type="transmembrane region" description="Helical" evidence="7">
    <location>
        <begin position="400"/>
        <end position="420"/>
    </location>
</feature>
<dbReference type="GO" id="GO:0043195">
    <property type="term" value="C:terminal bouton"/>
    <property type="evidence" value="ECO:0007669"/>
    <property type="project" value="TreeGrafter"/>
</dbReference>
<evidence type="ECO:0000256" key="6">
    <source>
        <dbReference type="SAM" id="MobiDB-lite"/>
    </source>
</evidence>
<accession>A0A2A2JM73</accession>
<dbReference type="Gene3D" id="1.20.1250.20">
    <property type="entry name" value="MFS general substrate transporter like domains"/>
    <property type="match status" value="1"/>
</dbReference>
<dbReference type="InterPro" id="IPR011701">
    <property type="entry name" value="MFS"/>
</dbReference>
<evidence type="ECO:0000256" key="1">
    <source>
        <dbReference type="ARBA" id="ARBA00004141"/>
    </source>
</evidence>
<dbReference type="EMBL" id="LIAE01010348">
    <property type="protein sequence ID" value="PAV62747.1"/>
    <property type="molecule type" value="Genomic_DNA"/>
</dbReference>
<dbReference type="FunFam" id="1.20.1250.20:FF:000145">
    <property type="entry name" value="Chromaffin granule amine transporter"/>
    <property type="match status" value="1"/>
</dbReference>
<dbReference type="InterPro" id="IPR036259">
    <property type="entry name" value="MFS_trans_sf"/>
</dbReference>
<keyword evidence="5 7" id="KW-0472">Membrane</keyword>
<comment type="caution">
    <text evidence="9">The sequence shown here is derived from an EMBL/GenBank/DDBJ whole genome shotgun (WGS) entry which is preliminary data.</text>
</comment>
<dbReference type="GO" id="GO:0005335">
    <property type="term" value="F:serotonin:sodium:chloride symporter activity"/>
    <property type="evidence" value="ECO:0007669"/>
    <property type="project" value="TreeGrafter"/>
</dbReference>
<feature type="domain" description="Major facilitator superfamily (MFS) profile" evidence="8">
    <location>
        <begin position="335"/>
        <end position="551"/>
    </location>
</feature>
<dbReference type="OrthoDB" id="5086884at2759"/>
<proteinExistence type="predicted"/>
<feature type="transmembrane region" description="Helical" evidence="7">
    <location>
        <begin position="261"/>
        <end position="281"/>
    </location>
</feature>
<feature type="transmembrane region" description="Helical" evidence="7">
    <location>
        <begin position="202"/>
        <end position="224"/>
    </location>
</feature>
<dbReference type="PANTHER" id="PTHR23506">
    <property type="entry name" value="GH10249P"/>
    <property type="match status" value="1"/>
</dbReference>
<comment type="subcellular location">
    <subcellularLocation>
        <location evidence="1">Membrane</location>
        <topology evidence="1">Multi-pass membrane protein</topology>
    </subcellularLocation>
</comment>
<dbReference type="Proteomes" id="UP000218231">
    <property type="component" value="Unassembled WGS sequence"/>
</dbReference>
<protein>
    <recommendedName>
        <fullName evidence="8">Major facilitator superfamily (MFS) profile domain-containing protein</fullName>
    </recommendedName>
</protein>
<keyword evidence="4 7" id="KW-1133">Transmembrane helix</keyword>
<feature type="transmembrane region" description="Helical" evidence="7">
    <location>
        <begin position="459"/>
        <end position="481"/>
    </location>
</feature>
<evidence type="ECO:0000259" key="8">
    <source>
        <dbReference type="PROSITE" id="PS50850"/>
    </source>
</evidence>
<feature type="transmembrane region" description="Helical" evidence="7">
    <location>
        <begin position="293"/>
        <end position="313"/>
    </location>
</feature>
<dbReference type="InterPro" id="IPR020846">
    <property type="entry name" value="MFS_dom"/>
</dbReference>
<evidence type="ECO:0000313" key="10">
    <source>
        <dbReference type="Proteomes" id="UP000218231"/>
    </source>
</evidence>
<evidence type="ECO:0000256" key="5">
    <source>
        <dbReference type="ARBA" id="ARBA00023136"/>
    </source>
</evidence>
<sequence length="551" mass="61166">MQTSAGRMNLLELISQYRNNRKILLLIVYIALFLDNMLLTTVVPIIPEYLLRLDHPNDTEFLLHNEPMVDMEVRVKRVALSDYEMYEDDSWDVPMTSNDRINWERNPLKPNKGTSSTRGRNSDRRKQEARQSRISKEEQPKKEKERLRMHPAPLPQSGRMNSEIDRHEVLAKENVQVGLMFGSKALIQLLVNPWIGPLTNKIGYTMPMFGGFVIMFTSTILFAFGDSFPVLWFARAMQGVGSACTRMGMLAQAYTNDMERGSAMGIALGGLALGVLVGPPYGGVLYQWAGKELPFILLALLAMFDGSLQFLILQPRVDRGEPEGSSIKQLAKDPYIVIAAGAITIGNLGIAMLEPSLPLWMMESWGASSFERGAAFLPASISYLVGTNVFGPLAHKMGRWLSAFIGMIVIGFSLLAIPSADSVGGLVIPNGLMGFAIGMIDASMFPLMGYLVDIRHVGVYGSIYAIADAAFCFAFALGPFFSGPLVKNLGFPTMMYLIAIINFIYAPLMFLLRNPPVLTGEQQASFFFSKLRIDDKNARYRELIGKIEILL</sequence>